<name>A0ABZ0QN69_9FIRM</name>
<dbReference type="InterPro" id="IPR038756">
    <property type="entry name" value="CheX-like"/>
</dbReference>
<keyword evidence="4" id="KW-1185">Reference proteome</keyword>
<dbReference type="EMBL" id="CP132508">
    <property type="protein sequence ID" value="WPD18846.1"/>
    <property type="molecule type" value="Genomic_DNA"/>
</dbReference>
<dbReference type="PANTHER" id="PTHR39452:SF1">
    <property type="entry name" value="CHEY-P PHOSPHATASE CHEX"/>
    <property type="match status" value="1"/>
</dbReference>
<dbReference type="Proteomes" id="UP001304683">
    <property type="component" value="Chromosome"/>
</dbReference>
<evidence type="ECO:0000259" key="2">
    <source>
        <dbReference type="Pfam" id="PF13690"/>
    </source>
</evidence>
<feature type="domain" description="Chemotaxis phosphatase CheX-like" evidence="2">
    <location>
        <begin position="43"/>
        <end position="138"/>
    </location>
</feature>
<dbReference type="CDD" id="cd17906">
    <property type="entry name" value="CheX"/>
    <property type="match status" value="1"/>
</dbReference>
<evidence type="ECO:0000313" key="4">
    <source>
        <dbReference type="Proteomes" id="UP001304683"/>
    </source>
</evidence>
<dbReference type="RefSeq" id="WP_135224376.1">
    <property type="nucleotide sequence ID" value="NZ_CP132508.1"/>
</dbReference>
<gene>
    <name evidence="3" type="ORF">Q5761_10855</name>
</gene>
<accession>A0ABZ0QN69</accession>
<sequence length="160" mass="17255">MRAEYIRPFLAAAVEVLKTDFGVDRVERGELRIETSYYTTQEVTAIIGLTGEIEGTAMFGTTKATARRMVEAVTGTLPPVFDEMAESAFAEFGNVVSGRASVLFEQQGWQCTISPPTVIIGRGAIISNGRIQRLIVPLETPLGEVQLAVALRPAGQPARA</sequence>
<evidence type="ECO:0000256" key="1">
    <source>
        <dbReference type="ARBA" id="ARBA00022500"/>
    </source>
</evidence>
<dbReference type="PANTHER" id="PTHR39452">
    <property type="entry name" value="CHEY-P PHOSPHATASE CHEX"/>
    <property type="match status" value="1"/>
</dbReference>
<proteinExistence type="predicted"/>
<protein>
    <submittedName>
        <fullName evidence="3">Chemotaxis protein CheX</fullName>
    </submittedName>
</protein>
<dbReference type="SUPFAM" id="SSF103039">
    <property type="entry name" value="CheC-like"/>
    <property type="match status" value="1"/>
</dbReference>
<dbReference type="Gene3D" id="3.40.1550.10">
    <property type="entry name" value="CheC-like"/>
    <property type="match status" value="1"/>
</dbReference>
<evidence type="ECO:0000313" key="3">
    <source>
        <dbReference type="EMBL" id="WPD18846.1"/>
    </source>
</evidence>
<dbReference type="InterPro" id="IPR028051">
    <property type="entry name" value="CheX-like_dom"/>
</dbReference>
<keyword evidence="1" id="KW-0145">Chemotaxis</keyword>
<reference evidence="3 4" key="1">
    <citation type="submission" date="2023-08" db="EMBL/GenBank/DDBJ databases">
        <title>Genome sequence of Thermaerobacter compostii strain Ins1, a spore-forming filamentous bacterium isolated from a deep geothermal reservoir.</title>
        <authorList>
            <person name="Bregnard D."/>
            <person name="Gonzalez D."/>
            <person name="Junier P."/>
        </authorList>
    </citation>
    <scope>NUCLEOTIDE SEQUENCE [LARGE SCALE GENOMIC DNA]</scope>
    <source>
        <strain evidence="3 4">Ins1</strain>
    </source>
</reference>
<dbReference type="Pfam" id="PF13690">
    <property type="entry name" value="CheX"/>
    <property type="match status" value="1"/>
</dbReference>
<dbReference type="InterPro" id="IPR028976">
    <property type="entry name" value="CheC-like_sf"/>
</dbReference>
<organism evidence="3 4">
    <name type="scientific">Thermaerobacter composti</name>
    <dbReference type="NCBI Taxonomy" id="554949"/>
    <lineage>
        <taxon>Bacteria</taxon>
        <taxon>Bacillati</taxon>
        <taxon>Bacillota</taxon>
        <taxon>Clostridia</taxon>
        <taxon>Eubacteriales</taxon>
        <taxon>Clostridiales Family XVII. Incertae Sedis</taxon>
        <taxon>Thermaerobacter</taxon>
    </lineage>
</organism>